<name>A0A317F118_9SPHI</name>
<evidence type="ECO:0000256" key="1">
    <source>
        <dbReference type="ARBA" id="ARBA00004571"/>
    </source>
</evidence>
<feature type="domain" description="TonB-dependent receptor-like beta-barrel" evidence="10">
    <location>
        <begin position="405"/>
        <end position="789"/>
    </location>
</feature>
<dbReference type="SUPFAM" id="SSF56935">
    <property type="entry name" value="Porins"/>
    <property type="match status" value="1"/>
</dbReference>
<protein>
    <recommendedName>
        <fullName evidence="14">SusC/RagA family protein</fullName>
    </recommendedName>
</protein>
<keyword evidence="13" id="KW-1185">Reference proteome</keyword>
<keyword evidence="2 8" id="KW-0813">Transport</keyword>
<evidence type="ECO:0000256" key="5">
    <source>
        <dbReference type="ARBA" id="ARBA00023077"/>
    </source>
</evidence>
<feature type="domain" description="TonB-dependent receptor plug" evidence="11">
    <location>
        <begin position="123"/>
        <end position="230"/>
    </location>
</feature>
<evidence type="ECO:0000256" key="2">
    <source>
        <dbReference type="ARBA" id="ARBA00022448"/>
    </source>
</evidence>
<dbReference type="Pfam" id="PF07715">
    <property type="entry name" value="Plug"/>
    <property type="match status" value="1"/>
</dbReference>
<evidence type="ECO:0000256" key="3">
    <source>
        <dbReference type="ARBA" id="ARBA00022452"/>
    </source>
</evidence>
<evidence type="ECO:0008006" key="14">
    <source>
        <dbReference type="Google" id="ProtNLM"/>
    </source>
</evidence>
<dbReference type="InterPro" id="IPR000531">
    <property type="entry name" value="Beta-barrel_TonB"/>
</dbReference>
<keyword evidence="5 9" id="KW-0798">TonB box</keyword>
<evidence type="ECO:0000313" key="12">
    <source>
        <dbReference type="EMBL" id="PWS32844.1"/>
    </source>
</evidence>
<dbReference type="Gene3D" id="2.60.40.1120">
    <property type="entry name" value="Carboxypeptidase-like, regulatory domain"/>
    <property type="match status" value="1"/>
</dbReference>
<dbReference type="GO" id="GO:0009279">
    <property type="term" value="C:cell outer membrane"/>
    <property type="evidence" value="ECO:0007669"/>
    <property type="project" value="UniProtKB-SubCell"/>
</dbReference>
<reference evidence="13" key="1">
    <citation type="submission" date="2018-05" db="EMBL/GenBank/DDBJ databases">
        <title>Pedobacter paludis sp. nov., isolated from wetland soil.</title>
        <authorList>
            <person name="Zhang Y."/>
        </authorList>
    </citation>
    <scope>NUCLEOTIDE SEQUENCE [LARGE SCALE GENOMIC DNA]</scope>
    <source>
        <strain evidence="13">R-8</strain>
    </source>
</reference>
<keyword evidence="6 8" id="KW-0472">Membrane</keyword>
<evidence type="ECO:0000256" key="7">
    <source>
        <dbReference type="ARBA" id="ARBA00023237"/>
    </source>
</evidence>
<dbReference type="InterPro" id="IPR037066">
    <property type="entry name" value="Plug_dom_sf"/>
</dbReference>
<dbReference type="InterPro" id="IPR036942">
    <property type="entry name" value="Beta-barrel_TonB_sf"/>
</dbReference>
<comment type="subcellular location">
    <subcellularLocation>
        <location evidence="1 8">Cell outer membrane</location>
        <topology evidence="1 8">Multi-pass membrane protein</topology>
    </subcellularLocation>
</comment>
<dbReference type="RefSeq" id="WP_109929013.1">
    <property type="nucleotide sequence ID" value="NZ_QGNY01000002.1"/>
</dbReference>
<dbReference type="Pfam" id="PF13715">
    <property type="entry name" value="CarbopepD_reg_2"/>
    <property type="match status" value="1"/>
</dbReference>
<evidence type="ECO:0000259" key="11">
    <source>
        <dbReference type="Pfam" id="PF07715"/>
    </source>
</evidence>
<dbReference type="SUPFAM" id="SSF49464">
    <property type="entry name" value="Carboxypeptidase regulatory domain-like"/>
    <property type="match status" value="1"/>
</dbReference>
<evidence type="ECO:0000256" key="6">
    <source>
        <dbReference type="ARBA" id="ARBA00023136"/>
    </source>
</evidence>
<evidence type="ECO:0000259" key="10">
    <source>
        <dbReference type="Pfam" id="PF00593"/>
    </source>
</evidence>
<dbReference type="AlphaFoldDB" id="A0A317F118"/>
<dbReference type="InterPro" id="IPR039426">
    <property type="entry name" value="TonB-dep_rcpt-like"/>
</dbReference>
<dbReference type="InterPro" id="IPR023997">
    <property type="entry name" value="TonB-dep_OMP_SusC/RagA_CS"/>
</dbReference>
<organism evidence="12 13">
    <name type="scientific">Pedobacter paludis</name>
    <dbReference type="NCBI Taxonomy" id="2203212"/>
    <lineage>
        <taxon>Bacteria</taxon>
        <taxon>Pseudomonadati</taxon>
        <taxon>Bacteroidota</taxon>
        <taxon>Sphingobacteriia</taxon>
        <taxon>Sphingobacteriales</taxon>
        <taxon>Sphingobacteriaceae</taxon>
        <taxon>Pedobacter</taxon>
    </lineage>
</organism>
<dbReference type="InterPro" id="IPR023996">
    <property type="entry name" value="TonB-dep_OMP_SusC/RagA"/>
</dbReference>
<dbReference type="NCBIfam" id="TIGR04057">
    <property type="entry name" value="SusC_RagA_signa"/>
    <property type="match status" value="1"/>
</dbReference>
<dbReference type="NCBIfam" id="TIGR04056">
    <property type="entry name" value="OMP_RagA_SusC"/>
    <property type="match status" value="1"/>
</dbReference>
<evidence type="ECO:0000256" key="9">
    <source>
        <dbReference type="RuleBase" id="RU003357"/>
    </source>
</evidence>
<keyword evidence="4 8" id="KW-0812">Transmembrane</keyword>
<accession>A0A317F118</accession>
<dbReference type="Gene3D" id="2.170.130.10">
    <property type="entry name" value="TonB-dependent receptor, plug domain"/>
    <property type="match status" value="1"/>
</dbReference>
<keyword evidence="7 8" id="KW-0998">Cell outer membrane</keyword>
<comment type="similarity">
    <text evidence="8 9">Belongs to the TonB-dependent receptor family.</text>
</comment>
<proteinExistence type="inferred from homology"/>
<dbReference type="OrthoDB" id="9768177at2"/>
<dbReference type="Gene3D" id="2.40.170.20">
    <property type="entry name" value="TonB-dependent receptor, beta-barrel domain"/>
    <property type="match status" value="1"/>
</dbReference>
<dbReference type="EMBL" id="QGNY01000002">
    <property type="protein sequence ID" value="PWS32844.1"/>
    <property type="molecule type" value="Genomic_DNA"/>
</dbReference>
<dbReference type="PROSITE" id="PS52016">
    <property type="entry name" value="TONB_DEPENDENT_REC_3"/>
    <property type="match status" value="1"/>
</dbReference>
<keyword evidence="3 8" id="KW-1134">Transmembrane beta strand</keyword>
<gene>
    <name evidence="12" type="ORF">DF947_07180</name>
</gene>
<evidence type="ECO:0000313" key="13">
    <source>
        <dbReference type="Proteomes" id="UP000245391"/>
    </source>
</evidence>
<dbReference type="Pfam" id="PF00593">
    <property type="entry name" value="TonB_dep_Rec_b-barrel"/>
    <property type="match status" value="1"/>
</dbReference>
<sequence>MRKPRQKTFLKCVVLLILLLGLTPSLLFAQKILKGKVLDEKNLPLPGAGVKLKLSGKATVTGDDGSFTISAPENEKTIIVSFIGYPAQEIDIKNGVTTYNVTLTPDSKNLNEVVVIGYGTQKRRDVTGSVVSLSGAAIKEVPVANIQQALQGRMAGVEVQSVGTRPGAGAQIRIRGERSINASNDPLFVVDGIPYSGTLNDINPDDIASLDVLKDASATAIYGSRGANGVVLITTKRGTAGDTRVSFNTYYGISKITDKYNVYNADQYRALRDYSIYTQDYLADEKAGIASGRNTDWQDLLYKDGFMTDNNLNISGGSEQSQFSVGGGYFKQTSALPSQDFTRASMKATGDFKIGKRVKIGFNNLTNYSVTNGSQFGLNVFPLLALSPLTSPYNADGSVNLKPSGNLDDLNTTYNPLMLLTNENQWVDRVRRFRTFNSLYGEVQIIDGLKYRLNAGLDFNQEEGDQFRGANSYFRPGLGNTASVNNGTGTKYSLDNLVTYDKTFAQKHRVSVTALFGFEREQYHNTSVSKDSITADFVQFYNLGQSSVGPVAVLGGSESSATLISMMLRANYVYNDRYMITLTGRRDGSSRLGVGNKWKEYPAVSAGWSITNEEFMQNLKVISNLKLRAGFGITSNQAVPAYSTLGGVASNNVRYNYGPSSQIGYYVTKIVDPKLDWEYTRTTNIGLDFGILNNRITGSVDYYTAKTDKLLYGVPLPPTSGISEPYLTNIGNVSNKGLEVAISSQNIKSESGFSWGTDLNFYFNRNKLVALNGSVTQVTNAQLFVGEPLTAIFDYKKLGIWQTDEAAEAAKYGFVPGQLKLEDHNGDGKLTVDDKYVIGNAQAKIQGGITNRFNYKGFDFSFVLYARFGGTLISQIHQPLAGYLTINDGRRNQLAVDYWTPTNPTNAFPSPNVAGGLITTALTSDAGSTLGYYDASFIKMRSINFGYSLSNKLANKLGAQKIKVYVTAQNPFILYSPYVKAGGLDPEATGTGNQGVSNPGNISTRALTIGATISPTRTFLAGLNVTF</sequence>
<dbReference type="FunFam" id="2.170.130.10:FF:000008">
    <property type="entry name" value="SusC/RagA family TonB-linked outer membrane protein"/>
    <property type="match status" value="1"/>
</dbReference>
<evidence type="ECO:0000256" key="4">
    <source>
        <dbReference type="ARBA" id="ARBA00022692"/>
    </source>
</evidence>
<dbReference type="InterPro" id="IPR008969">
    <property type="entry name" value="CarboxyPept-like_regulatory"/>
</dbReference>
<dbReference type="InterPro" id="IPR012910">
    <property type="entry name" value="Plug_dom"/>
</dbReference>
<comment type="caution">
    <text evidence="12">The sequence shown here is derived from an EMBL/GenBank/DDBJ whole genome shotgun (WGS) entry which is preliminary data.</text>
</comment>
<dbReference type="Proteomes" id="UP000245391">
    <property type="component" value="Unassembled WGS sequence"/>
</dbReference>
<evidence type="ECO:0000256" key="8">
    <source>
        <dbReference type="PROSITE-ProRule" id="PRU01360"/>
    </source>
</evidence>